<dbReference type="PANTHER" id="PTHR46890:SF48">
    <property type="entry name" value="RNA-DIRECTED DNA POLYMERASE"/>
    <property type="match status" value="1"/>
</dbReference>
<accession>A0A2I0HWL1</accession>
<proteinExistence type="predicted"/>
<reference evidence="1 2" key="1">
    <citation type="submission" date="2017-11" db="EMBL/GenBank/DDBJ databases">
        <title>De-novo sequencing of pomegranate (Punica granatum L.) genome.</title>
        <authorList>
            <person name="Akparov Z."/>
            <person name="Amiraslanov A."/>
            <person name="Hajiyeva S."/>
            <person name="Abbasov M."/>
            <person name="Kaur K."/>
            <person name="Hamwieh A."/>
            <person name="Solovyev V."/>
            <person name="Salamov A."/>
            <person name="Braich B."/>
            <person name="Kosarev P."/>
            <person name="Mahmoud A."/>
            <person name="Hajiyev E."/>
            <person name="Babayeva S."/>
            <person name="Izzatullayeva V."/>
            <person name="Mammadov A."/>
            <person name="Mammadov A."/>
            <person name="Sharifova S."/>
            <person name="Ojaghi J."/>
            <person name="Eynullazada K."/>
            <person name="Bayramov B."/>
            <person name="Abdulazimova A."/>
            <person name="Shahmuradov I."/>
        </authorList>
    </citation>
    <scope>NUCLEOTIDE SEQUENCE [LARGE SCALE GENOMIC DNA]</scope>
    <source>
        <strain evidence="2">cv. AG2017</strain>
        <tissue evidence="1">Leaf</tissue>
    </source>
</reference>
<keyword evidence="2" id="KW-1185">Reference proteome</keyword>
<dbReference type="AlphaFoldDB" id="A0A2I0HWL1"/>
<protein>
    <submittedName>
        <fullName evidence="1">Uncharacterized protein</fullName>
    </submittedName>
</protein>
<gene>
    <name evidence="1" type="ORF">CRG98_043549</name>
</gene>
<name>A0A2I0HWL1_PUNGR</name>
<comment type="caution">
    <text evidence="1">The sequence shown here is derived from an EMBL/GenBank/DDBJ whole genome shotgun (WGS) entry which is preliminary data.</text>
</comment>
<organism evidence="1 2">
    <name type="scientific">Punica granatum</name>
    <name type="common">Pomegranate</name>
    <dbReference type="NCBI Taxonomy" id="22663"/>
    <lineage>
        <taxon>Eukaryota</taxon>
        <taxon>Viridiplantae</taxon>
        <taxon>Streptophyta</taxon>
        <taxon>Embryophyta</taxon>
        <taxon>Tracheophyta</taxon>
        <taxon>Spermatophyta</taxon>
        <taxon>Magnoliopsida</taxon>
        <taxon>eudicotyledons</taxon>
        <taxon>Gunneridae</taxon>
        <taxon>Pentapetalae</taxon>
        <taxon>rosids</taxon>
        <taxon>malvids</taxon>
        <taxon>Myrtales</taxon>
        <taxon>Lythraceae</taxon>
        <taxon>Punica</taxon>
    </lineage>
</organism>
<dbReference type="STRING" id="22663.A0A2I0HWL1"/>
<sequence>MAQILFLSKLELEISRELDEILTQEEILWFQKSRSNWIRFGDRNSKYFRTKTIIKRKRIRIETLQGLNGDWISDEAGPPIHGRGFFSGHRMVPLGIAAFLGRLTVFPDFPWRFAGRSLVWVLTSPRDPTDSRLSFIKLIGMLYFLLYSDFKSDLHPELQPISLCKVSYKIITKLIANRLRRYLPELISHSQSSFVPRRHIQDNTVIAEEFIHSMGRMKAGGGFMTIKVDLEKAYLDGNFS</sequence>
<evidence type="ECO:0000313" key="2">
    <source>
        <dbReference type="Proteomes" id="UP000233551"/>
    </source>
</evidence>
<dbReference type="InterPro" id="IPR052343">
    <property type="entry name" value="Retrotransposon-Effector_Assoc"/>
</dbReference>
<evidence type="ECO:0000313" key="1">
    <source>
        <dbReference type="EMBL" id="PKI36078.1"/>
    </source>
</evidence>
<dbReference type="Proteomes" id="UP000233551">
    <property type="component" value="Unassembled WGS sequence"/>
</dbReference>
<dbReference type="EMBL" id="PGOL01005039">
    <property type="protein sequence ID" value="PKI36078.1"/>
    <property type="molecule type" value="Genomic_DNA"/>
</dbReference>
<dbReference type="PANTHER" id="PTHR46890">
    <property type="entry name" value="NON-LTR RETROLELEMENT REVERSE TRANSCRIPTASE-LIKE PROTEIN-RELATED"/>
    <property type="match status" value="1"/>
</dbReference>